<evidence type="ECO:0000256" key="5">
    <source>
        <dbReference type="ARBA" id="ARBA00022692"/>
    </source>
</evidence>
<dbReference type="STRING" id="572478.Vdis_2430"/>
<feature type="transmembrane region" description="Helical" evidence="8">
    <location>
        <begin position="218"/>
        <end position="239"/>
    </location>
</feature>
<feature type="transmembrane region" description="Helical" evidence="8">
    <location>
        <begin position="276"/>
        <end position="293"/>
    </location>
</feature>
<evidence type="ECO:0000256" key="3">
    <source>
        <dbReference type="ARBA" id="ARBA00022428"/>
    </source>
</evidence>
<sequence>MNKGDILGLIRAWSLLMTLAVSLVGIGYAYHLGLYYGLRIVYSVMAVAGALLLHASVNVLNDYYDFIHGVDSPNSPTAVYRRQPLVMGTVSPSFVRNLGFSLIIAGASIGVYLTVMEGYLILALGLLGVFLLYAYTGPPFTLKYRRLGELSVALTWGPLLVSGFFAAASGGSLPLSVLLVSLPPFLIMFSIIYANNYRDREYDAKAGIRTLAMLTAKYGYQIYIGSLITAYIVNTALVITGILPYTALATLPTAALIPRLARAFRDNAHDIDARTGLLYTIYCLIYGAALIIPT</sequence>
<proteinExistence type="predicted"/>
<evidence type="ECO:0000256" key="8">
    <source>
        <dbReference type="SAM" id="Phobius"/>
    </source>
</evidence>
<evidence type="ECO:0000256" key="1">
    <source>
        <dbReference type="ARBA" id="ARBA00004651"/>
    </source>
</evidence>
<keyword evidence="4 9" id="KW-0808">Transferase</keyword>
<dbReference type="OrthoDB" id="31413at2157"/>
<evidence type="ECO:0000256" key="2">
    <source>
        <dbReference type="ARBA" id="ARBA00004863"/>
    </source>
</evidence>
<protein>
    <submittedName>
        <fullName evidence="9">UbiA prenyltransferase</fullName>
    </submittedName>
</protein>
<dbReference type="GO" id="GO:0004659">
    <property type="term" value="F:prenyltransferase activity"/>
    <property type="evidence" value="ECO:0007669"/>
    <property type="project" value="InterPro"/>
</dbReference>
<dbReference type="GeneID" id="9753390"/>
<dbReference type="Proteomes" id="UP000006681">
    <property type="component" value="Chromosome"/>
</dbReference>
<dbReference type="KEGG" id="vdi:Vdis_2430"/>
<dbReference type="EMBL" id="CP002100">
    <property type="protein sequence ID" value="ADN51796.1"/>
    <property type="molecule type" value="Genomic_DNA"/>
</dbReference>
<dbReference type="InterPro" id="IPR026046">
    <property type="entry name" value="UBIAD1"/>
</dbReference>
<feature type="transmembrane region" description="Helical" evidence="8">
    <location>
        <begin position="147"/>
        <end position="167"/>
    </location>
</feature>
<dbReference type="PANTHER" id="PTHR13929:SF0">
    <property type="entry name" value="UBIA PRENYLTRANSFERASE DOMAIN-CONTAINING PROTEIN 1"/>
    <property type="match status" value="1"/>
</dbReference>
<dbReference type="InterPro" id="IPR044878">
    <property type="entry name" value="UbiA_sf"/>
</dbReference>
<keyword evidence="10" id="KW-1185">Reference proteome</keyword>
<feature type="transmembrane region" description="Helical" evidence="8">
    <location>
        <begin position="36"/>
        <end position="57"/>
    </location>
</feature>
<feature type="transmembrane region" description="Helical" evidence="8">
    <location>
        <begin position="173"/>
        <end position="197"/>
    </location>
</feature>
<feature type="transmembrane region" description="Helical" evidence="8">
    <location>
        <begin position="119"/>
        <end position="135"/>
    </location>
</feature>
<comment type="pathway">
    <text evidence="2">Quinol/quinone metabolism; menaquinone biosynthesis.</text>
</comment>
<dbReference type="GO" id="GO:0009234">
    <property type="term" value="P:menaquinone biosynthetic process"/>
    <property type="evidence" value="ECO:0007669"/>
    <property type="project" value="UniProtKB-UniPathway"/>
</dbReference>
<dbReference type="HOGENOM" id="CLU_043611_0_1_2"/>
<dbReference type="PIRSF" id="PIRSF005355">
    <property type="entry name" value="UBIAD1"/>
    <property type="match status" value="1"/>
</dbReference>
<dbReference type="GO" id="GO:0005886">
    <property type="term" value="C:plasma membrane"/>
    <property type="evidence" value="ECO:0007669"/>
    <property type="project" value="UniProtKB-SubCell"/>
</dbReference>
<evidence type="ECO:0000256" key="4">
    <source>
        <dbReference type="ARBA" id="ARBA00022679"/>
    </source>
</evidence>
<feature type="transmembrane region" description="Helical" evidence="8">
    <location>
        <begin position="94"/>
        <end position="113"/>
    </location>
</feature>
<dbReference type="PANTHER" id="PTHR13929">
    <property type="entry name" value="1,4-DIHYDROXY-2-NAPHTHOATE OCTAPRENYLTRANSFERASE"/>
    <property type="match status" value="1"/>
</dbReference>
<keyword evidence="7 8" id="KW-0472">Membrane</keyword>
<dbReference type="AlphaFoldDB" id="E1QRI2"/>
<reference evidence="10" key="2">
    <citation type="journal article" date="2010" name="Stand. Genomic Sci.">
        <title>Complete genome sequence of Vulcanisaeta distributa type strain (IC-017T).</title>
        <authorList>
            <person name="Mavromatis K."/>
            <person name="Sikorski J."/>
            <person name="Pabst E."/>
            <person name="Teshima H."/>
            <person name="Lapidus A."/>
            <person name="Lucas S."/>
            <person name="Nolan M."/>
            <person name="Glavina Del Rio T."/>
            <person name="Cheng J."/>
            <person name="Bruce D."/>
            <person name="Goodwin L."/>
            <person name="Pitluck S."/>
            <person name="Liolios K."/>
            <person name="Ivanova N."/>
            <person name="Mikhailova N."/>
            <person name="Pati A."/>
            <person name="Chen A."/>
            <person name="Palaniappan K."/>
            <person name="Land M."/>
            <person name="Hauser L."/>
            <person name="Chang Y."/>
            <person name="Jeffries C."/>
            <person name="Rohde M."/>
            <person name="Spring S."/>
            <person name="Goker M."/>
            <person name="Wirth R."/>
            <person name="Woyke T."/>
            <person name="Bristow J."/>
            <person name="Eisen J."/>
            <person name="Markowitz V."/>
            <person name="Hugenholtz P."/>
            <person name="Klenk H."/>
            <person name="Kyrpides N."/>
        </authorList>
    </citation>
    <scope>NUCLEOTIDE SEQUENCE [LARGE SCALE GENOMIC DNA]</scope>
    <source>
        <strain evidence="10">DSM 14429 / JCM 11212 / NBRC 100878 / IC-017</strain>
    </source>
</reference>
<keyword evidence="6 8" id="KW-1133">Transmembrane helix</keyword>
<reference evidence="9 10" key="1">
    <citation type="journal article" date="2010" name="Stand. Genomic Sci.">
        <title>Complete genome sequence of Vulcanisaeta distributa type strain (IC-017).</title>
        <authorList>
            <person name="Mavromatis K."/>
            <person name="Sikorski J."/>
            <person name="Pabst E."/>
            <person name="Teshima H."/>
            <person name="Lapidus A."/>
            <person name="Lucas S."/>
            <person name="Nolan M."/>
            <person name="Glavina Del Rio T."/>
            <person name="Cheng J.F."/>
            <person name="Bruce D."/>
            <person name="Goodwin L."/>
            <person name="Pitluck S."/>
            <person name="Liolios K."/>
            <person name="Ivanova N."/>
            <person name="Mikhailova N."/>
            <person name="Pati A."/>
            <person name="Chen A."/>
            <person name="Palaniappan K."/>
            <person name="Land M."/>
            <person name="Hauser L."/>
            <person name="Chang Y.J."/>
            <person name="Jeffries C.D."/>
            <person name="Rohde M."/>
            <person name="Spring S."/>
            <person name="Goker M."/>
            <person name="Wirth R."/>
            <person name="Woyke T."/>
            <person name="Bristow J."/>
            <person name="Eisen J.A."/>
            <person name="Markowitz V."/>
            <person name="Hugenholtz P."/>
            <person name="Klenk H.P."/>
            <person name="Kyrpides N.C."/>
        </authorList>
    </citation>
    <scope>NUCLEOTIDE SEQUENCE [LARGE SCALE GENOMIC DNA]</scope>
    <source>
        <strain evidence="10">DSM 14429 / JCM 11212 / NBRC 100878 / IC-017</strain>
    </source>
</reference>
<feature type="transmembrane region" description="Helical" evidence="8">
    <location>
        <begin position="245"/>
        <end position="264"/>
    </location>
</feature>
<name>E1QRI2_VULDI</name>
<organism evidence="9 10">
    <name type="scientific">Vulcanisaeta distributa (strain DSM 14429 / JCM 11212 / NBRC 100878 / IC-017)</name>
    <dbReference type="NCBI Taxonomy" id="572478"/>
    <lineage>
        <taxon>Archaea</taxon>
        <taxon>Thermoproteota</taxon>
        <taxon>Thermoprotei</taxon>
        <taxon>Thermoproteales</taxon>
        <taxon>Thermoproteaceae</taxon>
        <taxon>Vulcanisaeta</taxon>
    </lineage>
</organism>
<comment type="subcellular location">
    <subcellularLocation>
        <location evidence="1">Cell membrane</location>
        <topology evidence="1">Multi-pass membrane protein</topology>
    </subcellularLocation>
</comment>
<gene>
    <name evidence="9" type="ordered locus">Vdis_2430</name>
</gene>
<evidence type="ECO:0000313" key="9">
    <source>
        <dbReference type="EMBL" id="ADN51796.1"/>
    </source>
</evidence>
<evidence type="ECO:0000256" key="7">
    <source>
        <dbReference type="ARBA" id="ARBA00023136"/>
    </source>
</evidence>
<keyword evidence="5 8" id="KW-0812">Transmembrane</keyword>
<accession>E1QRI2</accession>
<dbReference type="UniPathway" id="UPA00079"/>
<dbReference type="GO" id="GO:0042371">
    <property type="term" value="P:vitamin K biosynthetic process"/>
    <property type="evidence" value="ECO:0007669"/>
    <property type="project" value="TreeGrafter"/>
</dbReference>
<keyword evidence="3" id="KW-0474">Menaquinone biosynthesis</keyword>
<dbReference type="Pfam" id="PF01040">
    <property type="entry name" value="UbiA"/>
    <property type="match status" value="1"/>
</dbReference>
<dbReference type="InterPro" id="IPR000537">
    <property type="entry name" value="UbiA_prenyltransferase"/>
</dbReference>
<feature type="transmembrane region" description="Helical" evidence="8">
    <location>
        <begin position="12"/>
        <end position="30"/>
    </location>
</feature>
<dbReference type="CDD" id="cd13962">
    <property type="entry name" value="PT_UbiA_UBIAD1"/>
    <property type="match status" value="1"/>
</dbReference>
<evidence type="ECO:0000313" key="10">
    <source>
        <dbReference type="Proteomes" id="UP000006681"/>
    </source>
</evidence>
<dbReference type="Gene3D" id="1.10.357.140">
    <property type="entry name" value="UbiA prenyltransferase"/>
    <property type="match status" value="1"/>
</dbReference>
<dbReference type="eggNOG" id="arCOG00480">
    <property type="taxonomic scope" value="Archaea"/>
</dbReference>
<dbReference type="RefSeq" id="WP_013337521.1">
    <property type="nucleotide sequence ID" value="NC_014537.1"/>
</dbReference>
<evidence type="ECO:0000256" key="6">
    <source>
        <dbReference type="ARBA" id="ARBA00022989"/>
    </source>
</evidence>